<keyword evidence="2" id="KW-1003">Cell membrane</keyword>
<feature type="transmembrane region" description="Helical" evidence="6">
    <location>
        <begin position="288"/>
        <end position="310"/>
    </location>
</feature>
<evidence type="ECO:0000256" key="3">
    <source>
        <dbReference type="ARBA" id="ARBA00022692"/>
    </source>
</evidence>
<gene>
    <name evidence="8" type="ORF">SMD27_10615</name>
</gene>
<sequence>MMRFDIEFLILICAALAAFASILAVGLPFFRGERFESRLKSISDRRRELAKQQRESFHVRGRLQVGSGWKLKQLAIRRFKLQDLLEAKELRLQLARAGRRGQQAVVNFLFARVAAPLGLLIFSLFYAFTVFAEKPLVFRIFAVLLATTIGNYLPIILLKNAVTKRQQKLQRAYPDALDLIVICVESGMSIEAAFAKVTEQMMEGAPELAEEFGLTTAELAFLNDRRQAFDNLADRTGLPAFKSLSTTLQQSEKYGTPVAVGLRVLAKESRDSRMAAAEKKAAALPPKLTVPMIMFFLPVLFIVIGGPAVIQVLDMMAHR</sequence>
<keyword evidence="3 6" id="KW-0812">Transmembrane</keyword>
<dbReference type="PANTHER" id="PTHR35007:SF2">
    <property type="entry name" value="PILUS ASSEMBLE PROTEIN"/>
    <property type="match status" value="1"/>
</dbReference>
<keyword evidence="9" id="KW-1185">Reference proteome</keyword>
<evidence type="ECO:0000313" key="8">
    <source>
        <dbReference type="EMBL" id="MDY0883298.1"/>
    </source>
</evidence>
<reference evidence="8 9" key="1">
    <citation type="journal article" date="2016" name="Antonie Van Leeuwenhoek">
        <title>Dongia soli sp. nov., isolated from soil from Dokdo, Korea.</title>
        <authorList>
            <person name="Kim D.U."/>
            <person name="Lee H."/>
            <person name="Kim H."/>
            <person name="Kim S.G."/>
            <person name="Ka J.O."/>
        </authorList>
    </citation>
    <scope>NUCLEOTIDE SEQUENCE [LARGE SCALE GENOMIC DNA]</scope>
    <source>
        <strain evidence="8 9">D78</strain>
    </source>
</reference>
<feature type="transmembrane region" description="Helical" evidence="6">
    <location>
        <begin position="137"/>
        <end position="158"/>
    </location>
</feature>
<accession>A0ABU5EAT9</accession>
<evidence type="ECO:0000259" key="7">
    <source>
        <dbReference type="Pfam" id="PF00482"/>
    </source>
</evidence>
<comment type="subcellular location">
    <subcellularLocation>
        <location evidence="1">Cell membrane</location>
        <topology evidence="1">Multi-pass membrane protein</topology>
    </subcellularLocation>
</comment>
<dbReference type="PANTHER" id="PTHR35007">
    <property type="entry name" value="INTEGRAL MEMBRANE PROTEIN-RELATED"/>
    <property type="match status" value="1"/>
</dbReference>
<evidence type="ECO:0000256" key="5">
    <source>
        <dbReference type="ARBA" id="ARBA00023136"/>
    </source>
</evidence>
<evidence type="ECO:0000256" key="2">
    <source>
        <dbReference type="ARBA" id="ARBA00022475"/>
    </source>
</evidence>
<dbReference type="EMBL" id="JAXCLW010000002">
    <property type="protein sequence ID" value="MDY0883298.1"/>
    <property type="molecule type" value="Genomic_DNA"/>
</dbReference>
<feature type="transmembrane region" description="Helical" evidence="6">
    <location>
        <begin position="109"/>
        <end position="131"/>
    </location>
</feature>
<keyword evidence="4 6" id="KW-1133">Transmembrane helix</keyword>
<evidence type="ECO:0000313" key="9">
    <source>
        <dbReference type="Proteomes" id="UP001279642"/>
    </source>
</evidence>
<evidence type="ECO:0000256" key="1">
    <source>
        <dbReference type="ARBA" id="ARBA00004651"/>
    </source>
</evidence>
<dbReference type="RefSeq" id="WP_320508337.1">
    <property type="nucleotide sequence ID" value="NZ_JAXCLW010000002.1"/>
</dbReference>
<evidence type="ECO:0000256" key="4">
    <source>
        <dbReference type="ARBA" id="ARBA00022989"/>
    </source>
</evidence>
<keyword evidence="5 6" id="KW-0472">Membrane</keyword>
<dbReference type="Pfam" id="PF00482">
    <property type="entry name" value="T2SSF"/>
    <property type="match status" value="1"/>
</dbReference>
<organism evidence="8 9">
    <name type="scientific">Dongia soli</name>
    <dbReference type="NCBI Taxonomy" id="600628"/>
    <lineage>
        <taxon>Bacteria</taxon>
        <taxon>Pseudomonadati</taxon>
        <taxon>Pseudomonadota</taxon>
        <taxon>Alphaproteobacteria</taxon>
        <taxon>Rhodospirillales</taxon>
        <taxon>Dongiaceae</taxon>
        <taxon>Dongia</taxon>
    </lineage>
</organism>
<feature type="domain" description="Type II secretion system protein GspF" evidence="7">
    <location>
        <begin position="177"/>
        <end position="304"/>
    </location>
</feature>
<proteinExistence type="predicted"/>
<dbReference type="Proteomes" id="UP001279642">
    <property type="component" value="Unassembled WGS sequence"/>
</dbReference>
<comment type="caution">
    <text evidence="8">The sequence shown here is derived from an EMBL/GenBank/DDBJ whole genome shotgun (WGS) entry which is preliminary data.</text>
</comment>
<dbReference type="InterPro" id="IPR018076">
    <property type="entry name" value="T2SS_GspF_dom"/>
</dbReference>
<evidence type="ECO:0000256" key="6">
    <source>
        <dbReference type="SAM" id="Phobius"/>
    </source>
</evidence>
<protein>
    <submittedName>
        <fullName evidence="8">Type II secretion system F family protein</fullName>
    </submittedName>
</protein>
<feature type="transmembrane region" description="Helical" evidence="6">
    <location>
        <begin position="6"/>
        <end position="30"/>
    </location>
</feature>
<name>A0ABU5EAT9_9PROT</name>